<evidence type="ECO:0000313" key="5">
    <source>
        <dbReference type="Proteomes" id="UP000297729"/>
    </source>
</evidence>
<dbReference type="PANTHER" id="PTHR43436">
    <property type="entry name" value="ARAC-FAMILY TRANSCRIPTIONAL REGULATOR"/>
    <property type="match status" value="1"/>
</dbReference>
<evidence type="ECO:0000256" key="1">
    <source>
        <dbReference type="ARBA" id="ARBA00023015"/>
    </source>
</evidence>
<dbReference type="Pfam" id="PF12833">
    <property type="entry name" value="HTH_18"/>
    <property type="match status" value="1"/>
</dbReference>
<dbReference type="InterPro" id="IPR009594">
    <property type="entry name" value="Tscrpt_reg_HTH_AraC_N"/>
</dbReference>
<dbReference type="RefSeq" id="WP_135199543.1">
    <property type="nucleotide sequence ID" value="NZ_SPVG01000003.1"/>
</dbReference>
<dbReference type="GO" id="GO:0003700">
    <property type="term" value="F:DNA-binding transcription factor activity"/>
    <property type="evidence" value="ECO:0007669"/>
    <property type="project" value="InterPro"/>
</dbReference>
<keyword evidence="2" id="KW-0804">Transcription</keyword>
<dbReference type="Gene3D" id="1.10.10.60">
    <property type="entry name" value="Homeodomain-like"/>
    <property type="match status" value="2"/>
</dbReference>
<evidence type="ECO:0000259" key="3">
    <source>
        <dbReference type="PROSITE" id="PS01124"/>
    </source>
</evidence>
<accession>A0A4Y9SYH1</accession>
<evidence type="ECO:0000256" key="2">
    <source>
        <dbReference type="ARBA" id="ARBA00023163"/>
    </source>
</evidence>
<comment type="caution">
    <text evidence="4">The sequence shown here is derived from an EMBL/GenBank/DDBJ whole genome shotgun (WGS) entry which is preliminary data.</text>
</comment>
<name>A0A4Y9SYH1_9BURK</name>
<sequence>MIALHYQLARNEGYTETLLDDVRLTRANHSSTKSPAMSDPSISIVLQGRKRAYFGNEVLQFDADHYLVVAVPMPFTAATEASEEEPLLGLNIRVDRSTLADLMFAIDQSDNELPALPKGMMTTRMDARMRDTVLRLLEALSSPLDARVLGPGIVREICYRALMGEQGAAMRAALTSQGQFGRIAKALRRIHADYAAEIDVSMLAAEASMSVPAFHVHFKSVTHCSPIQYLKSARLHQARLLMARNDMTAQAASAQVGYESPSQFSREFKRYFGRSPTEEASAMRGYLTIKPAESSILL</sequence>
<dbReference type="PANTHER" id="PTHR43436:SF2">
    <property type="entry name" value="ARAC_XYLS FAMILY TRANSCRIPTIONAL REGULATOR"/>
    <property type="match status" value="1"/>
</dbReference>
<dbReference type="Proteomes" id="UP000297729">
    <property type="component" value="Unassembled WGS sequence"/>
</dbReference>
<gene>
    <name evidence="4" type="ORF">E4L98_00145</name>
</gene>
<dbReference type="Pfam" id="PF06719">
    <property type="entry name" value="AraC_N"/>
    <property type="match status" value="1"/>
</dbReference>
<evidence type="ECO:0000313" key="4">
    <source>
        <dbReference type="EMBL" id="TFW31484.1"/>
    </source>
</evidence>
<dbReference type="InterPro" id="IPR018060">
    <property type="entry name" value="HTH_AraC"/>
</dbReference>
<feature type="domain" description="HTH araC/xylS-type" evidence="3">
    <location>
        <begin position="184"/>
        <end position="282"/>
    </location>
</feature>
<dbReference type="EMBL" id="SPVG01000003">
    <property type="protein sequence ID" value="TFW31484.1"/>
    <property type="molecule type" value="Genomic_DNA"/>
</dbReference>
<protein>
    <submittedName>
        <fullName evidence="4">AraC family transcriptional regulator</fullName>
    </submittedName>
</protein>
<organism evidence="4 5">
    <name type="scientific">Duganella callida</name>
    <dbReference type="NCBI Taxonomy" id="2561932"/>
    <lineage>
        <taxon>Bacteria</taxon>
        <taxon>Pseudomonadati</taxon>
        <taxon>Pseudomonadota</taxon>
        <taxon>Betaproteobacteria</taxon>
        <taxon>Burkholderiales</taxon>
        <taxon>Oxalobacteraceae</taxon>
        <taxon>Telluria group</taxon>
        <taxon>Duganella</taxon>
    </lineage>
</organism>
<dbReference type="GO" id="GO:0043565">
    <property type="term" value="F:sequence-specific DNA binding"/>
    <property type="evidence" value="ECO:0007669"/>
    <property type="project" value="InterPro"/>
</dbReference>
<dbReference type="SMART" id="SM00342">
    <property type="entry name" value="HTH_ARAC"/>
    <property type="match status" value="1"/>
</dbReference>
<dbReference type="InterPro" id="IPR009057">
    <property type="entry name" value="Homeodomain-like_sf"/>
</dbReference>
<reference evidence="4 5" key="1">
    <citation type="submission" date="2019-03" db="EMBL/GenBank/DDBJ databases">
        <title>Draft Genome Sequence of Duganella callidus sp. nov., a Novel Duganella Species Isolated from Cultivated Soil.</title>
        <authorList>
            <person name="Raths R."/>
            <person name="Peta V."/>
            <person name="Bucking H."/>
        </authorList>
    </citation>
    <scope>NUCLEOTIDE SEQUENCE [LARGE SCALE GENOMIC DNA]</scope>
    <source>
        <strain evidence="4 5">DN04</strain>
    </source>
</reference>
<dbReference type="OrthoDB" id="34150at2"/>
<dbReference type="PROSITE" id="PS01124">
    <property type="entry name" value="HTH_ARAC_FAMILY_2"/>
    <property type="match status" value="1"/>
</dbReference>
<keyword evidence="5" id="KW-1185">Reference proteome</keyword>
<proteinExistence type="predicted"/>
<dbReference type="AlphaFoldDB" id="A0A4Y9SYH1"/>
<dbReference type="SUPFAM" id="SSF46689">
    <property type="entry name" value="Homeodomain-like"/>
    <property type="match status" value="2"/>
</dbReference>
<keyword evidence="1" id="KW-0805">Transcription regulation</keyword>